<dbReference type="SUPFAM" id="SSF55347">
    <property type="entry name" value="Glyceraldehyde-3-phosphate dehydrogenase-like, C-terminal domain"/>
    <property type="match status" value="1"/>
</dbReference>
<dbReference type="InterPro" id="IPR052515">
    <property type="entry name" value="Gfo/Idh/MocA_Oxidoreductase"/>
</dbReference>
<dbReference type="GO" id="GO:0000166">
    <property type="term" value="F:nucleotide binding"/>
    <property type="evidence" value="ECO:0007669"/>
    <property type="project" value="InterPro"/>
</dbReference>
<accession>A0A9D1FR95</accession>
<dbReference type="Gene3D" id="3.40.50.720">
    <property type="entry name" value="NAD(P)-binding Rossmann-like Domain"/>
    <property type="match status" value="1"/>
</dbReference>
<evidence type="ECO:0000259" key="1">
    <source>
        <dbReference type="Pfam" id="PF01408"/>
    </source>
</evidence>
<comment type="caution">
    <text evidence="3">The sequence shown here is derived from an EMBL/GenBank/DDBJ whole genome shotgun (WGS) entry which is preliminary data.</text>
</comment>
<gene>
    <name evidence="3" type="ORF">IAD03_03145</name>
</gene>
<name>A0A9D1FR95_9FIRM</name>
<dbReference type="Proteomes" id="UP000824141">
    <property type="component" value="Unassembled WGS sequence"/>
</dbReference>
<organism evidence="3 4">
    <name type="scientific">Candidatus Caccousia stercoris</name>
    <dbReference type="NCBI Taxonomy" id="2840723"/>
    <lineage>
        <taxon>Bacteria</taxon>
        <taxon>Bacillati</taxon>
        <taxon>Bacillota</taxon>
        <taxon>Clostridia</taxon>
        <taxon>Eubacteriales</taxon>
        <taxon>Oscillospiraceae</taxon>
        <taxon>Oscillospiraceae incertae sedis</taxon>
        <taxon>Candidatus Caccousia</taxon>
    </lineage>
</organism>
<dbReference type="InterPro" id="IPR000683">
    <property type="entry name" value="Gfo/Idh/MocA-like_OxRdtase_N"/>
</dbReference>
<dbReference type="PANTHER" id="PTHR43249">
    <property type="entry name" value="UDP-N-ACETYL-2-AMINO-2-DEOXY-D-GLUCURONATE OXIDASE"/>
    <property type="match status" value="1"/>
</dbReference>
<dbReference type="InterPro" id="IPR036291">
    <property type="entry name" value="NAD(P)-bd_dom_sf"/>
</dbReference>
<proteinExistence type="predicted"/>
<dbReference type="Pfam" id="PF01408">
    <property type="entry name" value="GFO_IDH_MocA"/>
    <property type="match status" value="1"/>
</dbReference>
<evidence type="ECO:0000259" key="2">
    <source>
        <dbReference type="Pfam" id="PF22725"/>
    </source>
</evidence>
<feature type="domain" description="Gfo/Idh/MocA-like oxidoreductase N-terminal" evidence="1">
    <location>
        <begin position="5"/>
        <end position="123"/>
    </location>
</feature>
<dbReference type="Pfam" id="PF22725">
    <property type="entry name" value="GFO_IDH_MocA_C3"/>
    <property type="match status" value="1"/>
</dbReference>
<dbReference type="AlphaFoldDB" id="A0A9D1FR95"/>
<evidence type="ECO:0000313" key="3">
    <source>
        <dbReference type="EMBL" id="HIS78347.1"/>
    </source>
</evidence>
<dbReference type="SUPFAM" id="SSF51735">
    <property type="entry name" value="NAD(P)-binding Rossmann-fold domains"/>
    <property type="match status" value="1"/>
</dbReference>
<protein>
    <submittedName>
        <fullName evidence="3">Gfo/Idh/MocA family oxidoreductase</fullName>
    </submittedName>
</protein>
<reference evidence="3" key="1">
    <citation type="submission" date="2020-10" db="EMBL/GenBank/DDBJ databases">
        <authorList>
            <person name="Gilroy R."/>
        </authorList>
    </citation>
    <scope>NUCLEOTIDE SEQUENCE</scope>
    <source>
        <strain evidence="3">6086</strain>
    </source>
</reference>
<dbReference type="InterPro" id="IPR055170">
    <property type="entry name" value="GFO_IDH_MocA-like_dom"/>
</dbReference>
<evidence type="ECO:0000313" key="4">
    <source>
        <dbReference type="Proteomes" id="UP000824141"/>
    </source>
</evidence>
<sequence length="392" mass="43475">MRKVKLGIIGVGNMGSGHLKNIKEGLCPELEVAAVADINPDRLKWAREQLGEDLPVFSTAEEMLDSGLIEAALVSVPHYDHPKYAIECFQRNLHVMVEKPAGVYTKQVREMNEASAKSNVKFGLMFNQRTDHIYRKMRELVQGGSLGQIRRTSWIITNWYRPQAYYDSGAWRATWSGEGGGVLLNQCPHNLDLWQWICGMPVKVDAKLHFGKWHDIEVEDDVTAYVEYANGATGTFITSTGDAPGTNRFEITLDGGKLIAENGELTLWKLEMPEPEFTRTNTIPFGCPKAEKIQVETDGKSEQHVGVLNAFAAAILRDEPLIASGTEGIFGLTISNAMHLSAWLGHPVEVPFDEDLFCEELKKRIATSRRKENVTAVIADTSGTYGGAKVPN</sequence>
<dbReference type="Gene3D" id="3.30.360.10">
    <property type="entry name" value="Dihydrodipicolinate Reductase, domain 2"/>
    <property type="match status" value="1"/>
</dbReference>
<reference evidence="3" key="2">
    <citation type="journal article" date="2021" name="PeerJ">
        <title>Extensive microbial diversity within the chicken gut microbiome revealed by metagenomics and culture.</title>
        <authorList>
            <person name="Gilroy R."/>
            <person name="Ravi A."/>
            <person name="Getino M."/>
            <person name="Pursley I."/>
            <person name="Horton D.L."/>
            <person name="Alikhan N.F."/>
            <person name="Baker D."/>
            <person name="Gharbi K."/>
            <person name="Hall N."/>
            <person name="Watson M."/>
            <person name="Adriaenssens E.M."/>
            <person name="Foster-Nyarko E."/>
            <person name="Jarju S."/>
            <person name="Secka A."/>
            <person name="Antonio M."/>
            <person name="Oren A."/>
            <person name="Chaudhuri R.R."/>
            <person name="La Ragione R."/>
            <person name="Hildebrand F."/>
            <person name="Pallen M.J."/>
        </authorList>
    </citation>
    <scope>NUCLEOTIDE SEQUENCE</scope>
    <source>
        <strain evidence="3">6086</strain>
    </source>
</reference>
<feature type="domain" description="GFO/IDH/MocA-like oxidoreductase" evidence="2">
    <location>
        <begin position="134"/>
        <end position="258"/>
    </location>
</feature>
<dbReference type="EMBL" id="DVJM01000055">
    <property type="protein sequence ID" value="HIS78347.1"/>
    <property type="molecule type" value="Genomic_DNA"/>
</dbReference>
<dbReference type="PANTHER" id="PTHR43249:SF1">
    <property type="entry name" value="D-GLUCOSIDE 3-DEHYDROGENASE"/>
    <property type="match status" value="1"/>
</dbReference>